<keyword evidence="3 5" id="KW-0500">Molybdenum</keyword>
<protein>
    <submittedName>
        <fullName evidence="8">Molybdenum-dependent transcriptional regulator</fullName>
    </submittedName>
</protein>
<evidence type="ECO:0000256" key="1">
    <source>
        <dbReference type="ARBA" id="ARBA00008110"/>
    </source>
</evidence>
<evidence type="ECO:0000313" key="8">
    <source>
        <dbReference type="EMBL" id="BBF24174.1"/>
    </source>
</evidence>
<dbReference type="InterPro" id="IPR051815">
    <property type="entry name" value="Molybdate_resp_trans_reg"/>
</dbReference>
<dbReference type="Gene3D" id="2.40.50.100">
    <property type="match status" value="1"/>
</dbReference>
<accession>A0A2Z6ICJ4</accession>
<gene>
    <name evidence="8" type="ORF">SUTMEG_20650</name>
</gene>
<feature type="compositionally biased region" description="Basic and acidic residues" evidence="6">
    <location>
        <begin position="192"/>
        <end position="209"/>
    </location>
</feature>
<keyword evidence="2 5" id="KW-0813">Transport</keyword>
<dbReference type="SUPFAM" id="SSF50331">
    <property type="entry name" value="MOP-like"/>
    <property type="match status" value="1"/>
</dbReference>
<dbReference type="OrthoDB" id="9800709at2"/>
<keyword evidence="9" id="KW-1185">Reference proteome</keyword>
<dbReference type="PROSITE" id="PS51866">
    <property type="entry name" value="MOP"/>
    <property type="match status" value="1"/>
</dbReference>
<evidence type="ECO:0000313" key="9">
    <source>
        <dbReference type="Proteomes" id="UP000271003"/>
    </source>
</evidence>
<comment type="similarity">
    <text evidence="1 5">Belongs to the ModE family.</text>
</comment>
<dbReference type="PANTHER" id="PTHR30432:SF1">
    <property type="entry name" value="DNA-BINDING TRANSCRIPTIONAL DUAL REGULATOR MODE"/>
    <property type="match status" value="1"/>
</dbReference>
<dbReference type="InterPro" id="IPR036390">
    <property type="entry name" value="WH_DNA-bd_sf"/>
</dbReference>
<reference evidence="8 9" key="1">
    <citation type="journal article" date="2018" name="Int. J. Syst. Evol. Microbiol.">
        <title>Mesosutterella multiformis gen. nov., sp. nov., a member of the family Sutterellaceae and Sutterella megalosphaeroides sp. nov., isolated from human faeces.</title>
        <authorList>
            <person name="Sakamoto M."/>
            <person name="Ikeyama N."/>
            <person name="Kunihiro T."/>
            <person name="Iino T."/>
            <person name="Yuki M."/>
            <person name="Ohkuma M."/>
        </authorList>
    </citation>
    <scope>NUCLEOTIDE SEQUENCE [LARGE SCALE GENOMIC DNA]</scope>
    <source>
        <strain evidence="8 9">6FBBBH3</strain>
    </source>
</reference>
<dbReference type="RefSeq" id="WP_120177710.1">
    <property type="nucleotide sequence ID" value="NZ_AP018786.1"/>
</dbReference>
<evidence type="ECO:0000256" key="4">
    <source>
        <dbReference type="ARBA" id="ARBA00022737"/>
    </source>
</evidence>
<dbReference type="Pfam" id="PF03459">
    <property type="entry name" value="TOBE"/>
    <property type="match status" value="1"/>
</dbReference>
<dbReference type="EMBL" id="AP018786">
    <property type="protein sequence ID" value="BBF24174.1"/>
    <property type="molecule type" value="Genomic_DNA"/>
</dbReference>
<feature type="domain" description="Mop" evidence="7">
    <location>
        <begin position="124"/>
        <end position="190"/>
    </location>
</feature>
<evidence type="ECO:0000256" key="6">
    <source>
        <dbReference type="SAM" id="MobiDB-lite"/>
    </source>
</evidence>
<dbReference type="InterPro" id="IPR036388">
    <property type="entry name" value="WH-like_DNA-bd_sf"/>
</dbReference>
<dbReference type="PANTHER" id="PTHR30432">
    <property type="entry name" value="TRANSCRIPTIONAL REGULATOR MODE"/>
    <property type="match status" value="1"/>
</dbReference>
<feature type="region of interest" description="Disordered" evidence="6">
    <location>
        <begin position="191"/>
        <end position="210"/>
    </location>
</feature>
<dbReference type="KEGG" id="sutt:SUTMEG_20650"/>
<organism evidence="8 9">
    <name type="scientific">Sutterella megalosphaeroides</name>
    <dbReference type="NCBI Taxonomy" id="2494234"/>
    <lineage>
        <taxon>Bacteria</taxon>
        <taxon>Pseudomonadati</taxon>
        <taxon>Pseudomonadota</taxon>
        <taxon>Betaproteobacteria</taxon>
        <taxon>Burkholderiales</taxon>
        <taxon>Sutterellaceae</taxon>
        <taxon>Sutterella</taxon>
    </lineage>
</organism>
<dbReference type="NCBIfam" id="TIGR00638">
    <property type="entry name" value="Mop"/>
    <property type="match status" value="1"/>
</dbReference>
<sequence length="269" mass="28403">MATDEARTANPILLADLLNEQIDKRIDILRRIDDVGSISQAARGAGVSYKAAWQAIETLGNLAGGPLVEKVVGGARGGGTKLSATGREVLELADELARARAEVLARFRARGSSAFERIGSTTLQTSLRNQFPATIVKMKIGSALVRLTLRIDDTHLLRASVTKESAQLLGLAEGKSVLALTKATGVEITADFPKETHGGENPSGEKRPENQLVGEVIRSERAAKGGECSLRLPSGLIIVGFAKRNHGLHMNQKAVASISPSAIVIGLTS</sequence>
<keyword evidence="4" id="KW-0677">Repeat</keyword>
<dbReference type="AlphaFoldDB" id="A0A2Z6ICJ4"/>
<dbReference type="SUPFAM" id="SSF46785">
    <property type="entry name" value="Winged helix' DNA-binding domain"/>
    <property type="match status" value="1"/>
</dbReference>
<dbReference type="Proteomes" id="UP000271003">
    <property type="component" value="Chromosome"/>
</dbReference>
<evidence type="ECO:0000256" key="2">
    <source>
        <dbReference type="ARBA" id="ARBA00022448"/>
    </source>
</evidence>
<dbReference type="GO" id="GO:0006355">
    <property type="term" value="P:regulation of DNA-templated transcription"/>
    <property type="evidence" value="ECO:0007669"/>
    <property type="project" value="InterPro"/>
</dbReference>
<dbReference type="PIRSF" id="PIRSF005763">
    <property type="entry name" value="Txn_reg_ModE"/>
    <property type="match status" value="1"/>
</dbReference>
<dbReference type="InterPro" id="IPR016462">
    <property type="entry name" value="ModE"/>
</dbReference>
<name>A0A2Z6ICJ4_9BURK</name>
<evidence type="ECO:0000256" key="3">
    <source>
        <dbReference type="ARBA" id="ARBA00022505"/>
    </source>
</evidence>
<evidence type="ECO:0000256" key="5">
    <source>
        <dbReference type="PIRNR" id="PIRNR005763"/>
    </source>
</evidence>
<dbReference type="GO" id="GO:0030151">
    <property type="term" value="F:molybdenum ion binding"/>
    <property type="evidence" value="ECO:0007669"/>
    <property type="project" value="UniProtKB-UniRule"/>
</dbReference>
<evidence type="ECO:0000259" key="7">
    <source>
        <dbReference type="PROSITE" id="PS51866"/>
    </source>
</evidence>
<proteinExistence type="inferred from homology"/>
<dbReference type="InterPro" id="IPR004606">
    <property type="entry name" value="Mop_domain"/>
</dbReference>
<dbReference type="InterPro" id="IPR008995">
    <property type="entry name" value="Mo/tungstate-bd_C_term_dom"/>
</dbReference>
<dbReference type="Gene3D" id="1.10.10.10">
    <property type="entry name" value="Winged helix-like DNA-binding domain superfamily/Winged helix DNA-binding domain"/>
    <property type="match status" value="1"/>
</dbReference>
<dbReference type="InterPro" id="IPR005116">
    <property type="entry name" value="Transp-assoc_OB_typ1"/>
</dbReference>
<dbReference type="GO" id="GO:0015689">
    <property type="term" value="P:molybdate ion transport"/>
    <property type="evidence" value="ECO:0007669"/>
    <property type="project" value="UniProtKB-UniRule"/>
</dbReference>